<evidence type="ECO:0000313" key="1">
    <source>
        <dbReference type="EMBL" id="GGJ96948.1"/>
    </source>
</evidence>
<reference evidence="1" key="2">
    <citation type="submission" date="2020-09" db="EMBL/GenBank/DDBJ databases">
        <authorList>
            <person name="Sun Q."/>
            <person name="Ohkuma M."/>
        </authorList>
    </citation>
    <scope>NUCLEOTIDE SEQUENCE</scope>
    <source>
        <strain evidence="1">JCM 30078</strain>
    </source>
</reference>
<reference evidence="1" key="1">
    <citation type="journal article" date="2014" name="Int. J. Syst. Evol. Microbiol.">
        <title>Complete genome sequence of Corynebacterium casei LMG S-19264T (=DSM 44701T), isolated from a smear-ripened cheese.</title>
        <authorList>
            <consortium name="US DOE Joint Genome Institute (JGI-PGF)"/>
            <person name="Walter F."/>
            <person name="Albersmeier A."/>
            <person name="Kalinowski J."/>
            <person name="Ruckert C."/>
        </authorList>
    </citation>
    <scope>NUCLEOTIDE SEQUENCE</scope>
    <source>
        <strain evidence="1">JCM 30078</strain>
    </source>
</reference>
<keyword evidence="2" id="KW-1185">Reference proteome</keyword>
<sequence length="313" mass="36398">MSLKKGLKQGALQCFKRLPWVYQDSLYYFKKFRRLPNLRSPKDFNEKLLYRKFIYGDYQCYGRRSDKFLVREHVAGIIGDQYLIPLIHETSDPETLLTLPSWNGTVIKPNHGSSMVELLLQEPDDQQKRQIVQRCKDWLKTDFATVGREAHYRYISPRIVVEKCIGDGKSAPIDYKFHMFNKQDGTFDYVLQIIYNRFGSALSMNFYVNNLQEAFHRIRDTGLDIAPKLDALSQALSLSKQLASDFDYVRVDWYIEEDRVWFGELTFTPGAGLVTGLEKGLSRMMGDMWIQNRPESADKLRPVVHIPTTLESA</sequence>
<dbReference type="GO" id="GO:0016740">
    <property type="term" value="F:transferase activity"/>
    <property type="evidence" value="ECO:0007669"/>
    <property type="project" value="UniProtKB-KW"/>
</dbReference>
<keyword evidence="1" id="KW-0808">Transferase</keyword>
<dbReference type="Pfam" id="PF14305">
    <property type="entry name" value="ATPgrasp_TupA"/>
    <property type="match status" value="1"/>
</dbReference>
<evidence type="ECO:0000313" key="2">
    <source>
        <dbReference type="Proteomes" id="UP000635983"/>
    </source>
</evidence>
<name>A0A917PXR1_9PSED</name>
<dbReference type="Proteomes" id="UP000635983">
    <property type="component" value="Unassembled WGS sequence"/>
</dbReference>
<proteinExistence type="predicted"/>
<protein>
    <submittedName>
        <fullName evidence="1">Glycosyl transferase</fullName>
    </submittedName>
</protein>
<accession>A0A917PXR1</accession>
<organism evidence="1 2">
    <name type="scientific">Pseudomonas matsuisoli</name>
    <dbReference type="NCBI Taxonomy" id="1515666"/>
    <lineage>
        <taxon>Bacteria</taxon>
        <taxon>Pseudomonadati</taxon>
        <taxon>Pseudomonadota</taxon>
        <taxon>Gammaproteobacteria</taxon>
        <taxon>Pseudomonadales</taxon>
        <taxon>Pseudomonadaceae</taxon>
        <taxon>Pseudomonas</taxon>
    </lineage>
</organism>
<comment type="caution">
    <text evidence="1">The sequence shown here is derived from an EMBL/GenBank/DDBJ whole genome shotgun (WGS) entry which is preliminary data.</text>
</comment>
<dbReference type="InterPro" id="IPR029465">
    <property type="entry name" value="ATPgrasp_TupA"/>
</dbReference>
<dbReference type="EMBL" id="BMPO01000005">
    <property type="protein sequence ID" value="GGJ96948.1"/>
    <property type="molecule type" value="Genomic_DNA"/>
</dbReference>
<gene>
    <name evidence="1" type="ORF">GCM10009304_23520</name>
</gene>
<dbReference type="AlphaFoldDB" id="A0A917PXR1"/>
<dbReference type="RefSeq" id="WP_188983432.1">
    <property type="nucleotide sequence ID" value="NZ_BMPO01000005.1"/>
</dbReference>